<evidence type="ECO:0000313" key="1">
    <source>
        <dbReference type="EMBL" id="QWM89562.1"/>
    </source>
</evidence>
<dbReference type="GeneID" id="75691520"/>
<dbReference type="RefSeq" id="YP_010359134.1">
    <property type="nucleotide sequence ID" value="NC_062770.1"/>
</dbReference>
<dbReference type="KEGG" id="vg:75691520"/>
<gene>
    <name evidence="1" type="primary">gp_16332</name>
</gene>
<accession>A0AAE7V3X9</accession>
<sequence length="36" mass="4155">MRKVLDIIDGGEYYGVQYPRTSDGDLFRIGDNDLDF</sequence>
<name>A0AAE7V3X9_9CAUD</name>
<reference evidence="1 2" key="1">
    <citation type="submission" date="2021-04" db="EMBL/GenBank/DDBJ databases">
        <authorList>
            <person name="Shkoporov A.N."/>
            <person name="Stockdale S.R."/>
            <person name="Guerin E."/>
            <person name="Ross R.P."/>
            <person name="Hill C."/>
        </authorList>
    </citation>
    <scope>NUCLEOTIDE SEQUENCE [LARGE SCALE GENOMIC DNA]</scope>
    <source>
        <strain evidence="2">cr91_1</strain>
    </source>
</reference>
<keyword evidence="2" id="KW-1185">Reference proteome</keyword>
<dbReference type="Proteomes" id="UP000827372">
    <property type="component" value="Segment"/>
</dbReference>
<dbReference type="EMBL" id="MZ130480">
    <property type="protein sequence ID" value="QWM89562.1"/>
    <property type="molecule type" value="Genomic_DNA"/>
</dbReference>
<proteinExistence type="predicted"/>
<evidence type="ECO:0000313" key="2">
    <source>
        <dbReference type="Proteomes" id="UP000827372"/>
    </source>
</evidence>
<organism evidence="1 2">
    <name type="scientific">uncultured phage cr91_1</name>
    <dbReference type="NCBI Taxonomy" id="2986403"/>
    <lineage>
        <taxon>Viruses</taxon>
        <taxon>Duplodnaviria</taxon>
        <taxon>Heunggongvirae</taxon>
        <taxon>Uroviricota</taxon>
        <taxon>Caudoviricetes</taxon>
        <taxon>Crassvirales</taxon>
        <taxon>Intestiviridae</taxon>
        <taxon>Crudevirinae</taxon>
        <taxon>Drivevirus</taxon>
        <taxon>Drivevirus gastrointestinalis</taxon>
    </lineage>
</organism>
<protein>
    <submittedName>
        <fullName evidence="1">Uncharacterized protein</fullName>
    </submittedName>
</protein>